<organism evidence="3 4">
    <name type="scientific">Oceanobacillus sojae</name>
    <dbReference type="NCBI Taxonomy" id="582851"/>
    <lineage>
        <taxon>Bacteria</taxon>
        <taxon>Bacillati</taxon>
        <taxon>Bacillota</taxon>
        <taxon>Bacilli</taxon>
        <taxon>Bacillales</taxon>
        <taxon>Bacillaceae</taxon>
        <taxon>Oceanobacillus</taxon>
    </lineage>
</organism>
<evidence type="ECO:0000313" key="3">
    <source>
        <dbReference type="EMBL" id="GEN88736.1"/>
    </source>
</evidence>
<dbReference type="RefSeq" id="WP_147211638.1">
    <property type="nucleotide sequence ID" value="NZ_BJYM01000015.1"/>
</dbReference>
<sequence length="76" mass="8428">MEKVIIQLESLTCPSCIQKIESAVRKQQGVKKVNVLFNASKVKAEIDNKETSADKLTGVIENLGYTVENTKVQAYN</sequence>
<keyword evidence="1" id="KW-0479">Metal-binding</keyword>
<dbReference type="OrthoDB" id="2721717at2"/>
<dbReference type="SUPFAM" id="SSF55008">
    <property type="entry name" value="HMA, heavy metal-associated domain"/>
    <property type="match status" value="1"/>
</dbReference>
<comment type="caution">
    <text evidence="3">The sequence shown here is derived from an EMBL/GenBank/DDBJ whole genome shotgun (WGS) entry which is preliminary data.</text>
</comment>
<keyword evidence="4" id="KW-1185">Reference proteome</keyword>
<dbReference type="STRING" id="582851.GCA_900162665_01393"/>
<dbReference type="InterPro" id="IPR017969">
    <property type="entry name" value="Heavy-metal-associated_CS"/>
</dbReference>
<dbReference type="CDD" id="cd00371">
    <property type="entry name" value="HMA"/>
    <property type="match status" value="1"/>
</dbReference>
<feature type="domain" description="HMA" evidence="2">
    <location>
        <begin position="2"/>
        <end position="68"/>
    </location>
</feature>
<dbReference type="InterPro" id="IPR006121">
    <property type="entry name" value="HMA_dom"/>
</dbReference>
<dbReference type="Gene3D" id="3.30.70.100">
    <property type="match status" value="1"/>
</dbReference>
<dbReference type="PROSITE" id="PS01047">
    <property type="entry name" value="HMA_1"/>
    <property type="match status" value="1"/>
</dbReference>
<evidence type="ECO:0000313" key="4">
    <source>
        <dbReference type="Proteomes" id="UP000321558"/>
    </source>
</evidence>
<evidence type="ECO:0000256" key="1">
    <source>
        <dbReference type="ARBA" id="ARBA00022723"/>
    </source>
</evidence>
<proteinExistence type="predicted"/>
<dbReference type="Pfam" id="PF00403">
    <property type="entry name" value="HMA"/>
    <property type="match status" value="1"/>
</dbReference>
<dbReference type="Proteomes" id="UP000321558">
    <property type="component" value="Unassembled WGS sequence"/>
</dbReference>
<dbReference type="FunFam" id="3.30.70.100:FF:000001">
    <property type="entry name" value="ATPase copper transporting beta"/>
    <property type="match status" value="1"/>
</dbReference>
<dbReference type="InterPro" id="IPR036163">
    <property type="entry name" value="HMA_dom_sf"/>
</dbReference>
<protein>
    <submittedName>
        <fullName evidence="3">Copper chaperone</fullName>
    </submittedName>
</protein>
<reference evidence="3 4" key="1">
    <citation type="submission" date="2019-07" db="EMBL/GenBank/DDBJ databases">
        <title>Whole genome shotgun sequence of Oceanobacillus sojae NBRC 105379.</title>
        <authorList>
            <person name="Hosoyama A."/>
            <person name="Uohara A."/>
            <person name="Ohji S."/>
            <person name="Ichikawa N."/>
        </authorList>
    </citation>
    <scope>NUCLEOTIDE SEQUENCE [LARGE SCALE GENOMIC DNA]</scope>
    <source>
        <strain evidence="3 4">NBRC 105379</strain>
    </source>
</reference>
<gene>
    <name evidence="3" type="ORF">OSO01_34750</name>
</gene>
<name>A0A511ZMQ6_9BACI</name>
<dbReference type="AlphaFoldDB" id="A0A511ZMQ6"/>
<dbReference type="PROSITE" id="PS50846">
    <property type="entry name" value="HMA_2"/>
    <property type="match status" value="1"/>
</dbReference>
<accession>A0A511ZMQ6</accession>
<dbReference type="GO" id="GO:0046872">
    <property type="term" value="F:metal ion binding"/>
    <property type="evidence" value="ECO:0007669"/>
    <property type="project" value="UniProtKB-KW"/>
</dbReference>
<dbReference type="EMBL" id="BJYM01000015">
    <property type="protein sequence ID" value="GEN88736.1"/>
    <property type="molecule type" value="Genomic_DNA"/>
</dbReference>
<evidence type="ECO:0000259" key="2">
    <source>
        <dbReference type="PROSITE" id="PS50846"/>
    </source>
</evidence>